<keyword evidence="1" id="KW-1133">Transmembrane helix</keyword>
<dbReference type="AlphaFoldDB" id="A0A1F7SGN3"/>
<comment type="caution">
    <text evidence="2">The sequence shown here is derived from an EMBL/GenBank/DDBJ whole genome shotgun (WGS) entry which is preliminary data.</text>
</comment>
<dbReference type="InterPro" id="IPR017850">
    <property type="entry name" value="Alkaline_phosphatase_core_sf"/>
</dbReference>
<organism evidence="2 3">
    <name type="scientific">Candidatus Schekmanbacteria bacterium RIFCSPLOWO2_12_FULL_38_15</name>
    <dbReference type="NCBI Taxonomy" id="1817883"/>
    <lineage>
        <taxon>Bacteria</taxon>
        <taxon>Candidatus Schekmaniibacteriota</taxon>
    </lineage>
</organism>
<dbReference type="STRING" id="1817883.A3G31_08545"/>
<dbReference type="Proteomes" id="UP000178082">
    <property type="component" value="Unassembled WGS sequence"/>
</dbReference>
<protein>
    <submittedName>
        <fullName evidence="2">Uncharacterized protein</fullName>
    </submittedName>
</protein>
<dbReference type="PANTHER" id="PTHR10151">
    <property type="entry name" value="ECTONUCLEOTIDE PYROPHOSPHATASE/PHOSPHODIESTERASE"/>
    <property type="match status" value="1"/>
</dbReference>
<dbReference type="Gene3D" id="3.40.720.10">
    <property type="entry name" value="Alkaline Phosphatase, subunit A"/>
    <property type="match status" value="1"/>
</dbReference>
<dbReference type="GO" id="GO:0016787">
    <property type="term" value="F:hydrolase activity"/>
    <property type="evidence" value="ECO:0007669"/>
    <property type="project" value="UniProtKB-ARBA"/>
</dbReference>
<reference evidence="2 3" key="1">
    <citation type="journal article" date="2016" name="Nat. Commun.">
        <title>Thousands of microbial genomes shed light on interconnected biogeochemical processes in an aquifer system.</title>
        <authorList>
            <person name="Anantharaman K."/>
            <person name="Brown C.T."/>
            <person name="Hug L.A."/>
            <person name="Sharon I."/>
            <person name="Castelle C.J."/>
            <person name="Probst A.J."/>
            <person name="Thomas B.C."/>
            <person name="Singh A."/>
            <person name="Wilkins M.J."/>
            <person name="Karaoz U."/>
            <person name="Brodie E.L."/>
            <person name="Williams K.H."/>
            <person name="Hubbard S.S."/>
            <person name="Banfield J.F."/>
        </authorList>
    </citation>
    <scope>NUCLEOTIDE SEQUENCE [LARGE SCALE GENOMIC DNA]</scope>
</reference>
<proteinExistence type="predicted"/>
<sequence length="639" mass="73513">MTDTTKNNSLNTTFFSELKGLIIPLFLIGFLDGVLVTAGTILLNDRIISFSDAFVISLYMILLYTILISIAGTVIFSGIYVSLLFIKPSFIIKKPFKQSVFLIIFSLILFSQFLNKFIRAYSYYSVFPFADNYWKMAILMWCAVIVSAIISIILAKLSATIYLNILRKSHEVLNPVIIITIIVFAYILFLVSPIFYNRSKISVNTIPTEKIKVRDSFSENKVFLIGVDGATWDIIDPMIKRGGLNNLKRLIDNGVRSHIKTSIPTESPILWTSIATGKNPKKHGIKSFILISLNGVSKPLCQVFQEGIFGKLQYLKFTGLTRVYPINPIYRKTPAIWNILTQNKKKVLMANWFFSYPAEIINGYFISDRFLLNTGDYENDLNKYQCYREDLIYPTNLCREISDNITSYISPEIKKRNFVSSYVKYTYTSENIYFNIAKRLLAASNNIDFFALYFRGTDDFEHHFWKYTDIDKFPWVNKVEKKKYENLIYDYYQQVDEYVGDLLQYKDANTTFFVISDHGHEPIFNFFSNNISGGHEIGSDGIFIASGKNISGTFHSQIPTIYDITPTILYLLGLPIGKDMDGKVLTEIIDKDLLSKYPPTTIETYDTNYNPKNLFKKENENLIKDEIMMEKLKALGYIN</sequence>
<evidence type="ECO:0000256" key="1">
    <source>
        <dbReference type="SAM" id="Phobius"/>
    </source>
</evidence>
<accession>A0A1F7SGN3</accession>
<keyword evidence="1" id="KW-0472">Membrane</keyword>
<dbReference type="InterPro" id="IPR002591">
    <property type="entry name" value="Phosphodiest/P_Trfase"/>
</dbReference>
<dbReference type="Pfam" id="PF01663">
    <property type="entry name" value="Phosphodiest"/>
    <property type="match status" value="1"/>
</dbReference>
<feature type="transmembrane region" description="Helical" evidence="1">
    <location>
        <begin position="98"/>
        <end position="118"/>
    </location>
</feature>
<dbReference type="PANTHER" id="PTHR10151:SF120">
    <property type="entry name" value="BIS(5'-ADENOSYL)-TRIPHOSPHATASE"/>
    <property type="match status" value="1"/>
</dbReference>
<feature type="transmembrane region" description="Helical" evidence="1">
    <location>
        <begin position="138"/>
        <end position="165"/>
    </location>
</feature>
<dbReference type="EMBL" id="MGDI01000028">
    <property type="protein sequence ID" value="OGL52956.1"/>
    <property type="molecule type" value="Genomic_DNA"/>
</dbReference>
<gene>
    <name evidence="2" type="ORF">A3G31_08545</name>
</gene>
<dbReference type="SUPFAM" id="SSF53649">
    <property type="entry name" value="Alkaline phosphatase-like"/>
    <property type="match status" value="1"/>
</dbReference>
<keyword evidence="1" id="KW-0812">Transmembrane</keyword>
<feature type="transmembrane region" description="Helical" evidence="1">
    <location>
        <begin position="172"/>
        <end position="196"/>
    </location>
</feature>
<evidence type="ECO:0000313" key="3">
    <source>
        <dbReference type="Proteomes" id="UP000178082"/>
    </source>
</evidence>
<feature type="transmembrane region" description="Helical" evidence="1">
    <location>
        <begin position="21"/>
        <end position="44"/>
    </location>
</feature>
<evidence type="ECO:0000313" key="2">
    <source>
        <dbReference type="EMBL" id="OGL52956.1"/>
    </source>
</evidence>
<feature type="transmembrane region" description="Helical" evidence="1">
    <location>
        <begin position="56"/>
        <end position="86"/>
    </location>
</feature>
<name>A0A1F7SGN3_9BACT</name>